<dbReference type="GO" id="GO:0016020">
    <property type="term" value="C:membrane"/>
    <property type="evidence" value="ECO:0007669"/>
    <property type="project" value="InterPro"/>
</dbReference>
<dbReference type="Pfam" id="PF25975">
    <property type="entry name" value="CzcB_C"/>
    <property type="match status" value="1"/>
</dbReference>
<dbReference type="NCBIfam" id="TIGR01730">
    <property type="entry name" value="RND_mfp"/>
    <property type="match status" value="1"/>
</dbReference>
<accession>A0A2M6WJN9</accession>
<dbReference type="SUPFAM" id="SSF111369">
    <property type="entry name" value="HlyD-like secretion proteins"/>
    <property type="match status" value="1"/>
</dbReference>
<dbReference type="PANTHER" id="PTHR32347">
    <property type="entry name" value="EFFLUX SYSTEM COMPONENT YKNX-RELATED"/>
    <property type="match status" value="1"/>
</dbReference>
<gene>
    <name evidence="7" type="ORF">COU06_02235</name>
</gene>
<keyword evidence="4" id="KW-0812">Transmembrane</keyword>
<feature type="domain" description="CzcB-like C-terminal circularly permuted SH3-like" evidence="6">
    <location>
        <begin position="444"/>
        <end position="495"/>
    </location>
</feature>
<dbReference type="InterPro" id="IPR058647">
    <property type="entry name" value="BSH_CzcB-like"/>
</dbReference>
<dbReference type="Proteomes" id="UP000229112">
    <property type="component" value="Unassembled WGS sequence"/>
</dbReference>
<comment type="caution">
    <text evidence="7">The sequence shown here is derived from an EMBL/GenBank/DDBJ whole genome shotgun (WGS) entry which is preliminary data.</text>
</comment>
<dbReference type="GO" id="GO:0030313">
    <property type="term" value="C:cell envelope"/>
    <property type="evidence" value="ECO:0007669"/>
    <property type="project" value="UniProtKB-SubCell"/>
</dbReference>
<keyword evidence="4" id="KW-0472">Membrane</keyword>
<evidence type="ECO:0000313" key="7">
    <source>
        <dbReference type="EMBL" id="PIT93010.1"/>
    </source>
</evidence>
<dbReference type="Gene3D" id="6.20.50.140">
    <property type="match status" value="1"/>
</dbReference>
<evidence type="ECO:0008006" key="9">
    <source>
        <dbReference type="Google" id="ProtNLM"/>
    </source>
</evidence>
<dbReference type="Gene3D" id="2.40.50.100">
    <property type="match status" value="1"/>
</dbReference>
<feature type="transmembrane region" description="Helical" evidence="4">
    <location>
        <begin position="9"/>
        <end position="27"/>
    </location>
</feature>
<dbReference type="InterPro" id="IPR058649">
    <property type="entry name" value="CzcB_C"/>
</dbReference>
<name>A0A2M6WJN9_9BACT</name>
<dbReference type="AlphaFoldDB" id="A0A2M6WJN9"/>
<comment type="similarity">
    <text evidence="2">Belongs to the membrane fusion protein (MFP) (TC 8.A.1) family.</text>
</comment>
<evidence type="ECO:0000256" key="3">
    <source>
        <dbReference type="ARBA" id="ARBA00023054"/>
    </source>
</evidence>
<keyword evidence="3" id="KW-0175">Coiled coil</keyword>
<sequence length="499" mass="54464">MIKLILKSYLTWVVIAVILVTGVAFMSKSDKVTDVEKYTVSRGDVVKTVTGTGQIRSKSSAVLRFKVAGIVDSLMVDVGDIVNKGQVLARLDNQDLQKKLVASEAEVNTAKVAVFNAEAEIEDTLIKNKQDANDLYVDAPVSLLEILNNVRKVHATLSSFYDSNNKLLSSIKSSIPNQQYIINADNLKPEADTALSKINGYLGSYSSVIDPEKLDSDLKEVTIPLARMQSAVSLLNLTTQEIKTGLTVSADTLEGYKSSLTTAQSNMNLALTSEVELRRDLGNILVNNQLKLNSAEADLRVKMANLETAQASYAVSLQNFRDLVIYSPINGVVATRSKEIGELVNTSDQVYFIIGSGDKEVVANIPEIDIGQIKVGDLVYATLDALDIGEVFLAEVTSIDPDQTTIDGVVYYKTRIEFQSLDERFKSGMSVNLDIVVNHKKDVLAVPRRAVQRVNGVEVVKVYQGEEIVEKEVEVGLRGDKMIEIISGLSEGELLVIGV</sequence>
<organism evidence="7 8">
    <name type="scientific">Candidatus Harrisonbacteria bacterium CG10_big_fil_rev_8_21_14_0_10_38_8</name>
    <dbReference type="NCBI Taxonomy" id="1974582"/>
    <lineage>
        <taxon>Bacteria</taxon>
        <taxon>Candidatus Harrisoniibacteriota</taxon>
    </lineage>
</organism>
<dbReference type="InterPro" id="IPR050465">
    <property type="entry name" value="UPF0194_transport"/>
</dbReference>
<dbReference type="Pfam" id="PF25973">
    <property type="entry name" value="BSH_CzcB"/>
    <property type="match status" value="1"/>
</dbReference>
<proteinExistence type="inferred from homology"/>
<dbReference type="InterPro" id="IPR006143">
    <property type="entry name" value="RND_pump_MFP"/>
</dbReference>
<evidence type="ECO:0000313" key="8">
    <source>
        <dbReference type="Proteomes" id="UP000229112"/>
    </source>
</evidence>
<feature type="domain" description="CzcB-like barrel-sandwich hybrid" evidence="5">
    <location>
        <begin position="64"/>
        <end position="353"/>
    </location>
</feature>
<reference evidence="8" key="1">
    <citation type="submission" date="2017-09" db="EMBL/GenBank/DDBJ databases">
        <title>Depth-based differentiation of microbial function through sediment-hosted aquifers and enrichment of novel symbionts in the deep terrestrial subsurface.</title>
        <authorList>
            <person name="Probst A.J."/>
            <person name="Ladd B."/>
            <person name="Jarett J.K."/>
            <person name="Geller-Mcgrath D.E."/>
            <person name="Sieber C.M.K."/>
            <person name="Emerson J.B."/>
            <person name="Anantharaman K."/>
            <person name="Thomas B.C."/>
            <person name="Malmstrom R."/>
            <person name="Stieglmeier M."/>
            <person name="Klingl A."/>
            <person name="Woyke T."/>
            <person name="Ryan C.M."/>
            <person name="Banfield J.F."/>
        </authorList>
    </citation>
    <scope>NUCLEOTIDE SEQUENCE [LARGE SCALE GENOMIC DNA]</scope>
</reference>
<evidence type="ECO:0000256" key="4">
    <source>
        <dbReference type="SAM" id="Phobius"/>
    </source>
</evidence>
<evidence type="ECO:0000259" key="5">
    <source>
        <dbReference type="Pfam" id="PF25973"/>
    </source>
</evidence>
<dbReference type="GO" id="GO:0022857">
    <property type="term" value="F:transmembrane transporter activity"/>
    <property type="evidence" value="ECO:0007669"/>
    <property type="project" value="InterPro"/>
</dbReference>
<dbReference type="EMBL" id="PFAY01000019">
    <property type="protein sequence ID" value="PIT93010.1"/>
    <property type="molecule type" value="Genomic_DNA"/>
</dbReference>
<evidence type="ECO:0000256" key="2">
    <source>
        <dbReference type="ARBA" id="ARBA00009477"/>
    </source>
</evidence>
<dbReference type="Gene3D" id="2.40.30.170">
    <property type="match status" value="1"/>
</dbReference>
<keyword evidence="4" id="KW-1133">Transmembrane helix</keyword>
<evidence type="ECO:0000259" key="6">
    <source>
        <dbReference type="Pfam" id="PF25975"/>
    </source>
</evidence>
<protein>
    <recommendedName>
        <fullName evidence="9">Membrane fusion protein biotin-lipoyl like domain-containing protein</fullName>
    </recommendedName>
</protein>
<comment type="subcellular location">
    <subcellularLocation>
        <location evidence="1">Cell envelope</location>
    </subcellularLocation>
</comment>
<evidence type="ECO:0000256" key="1">
    <source>
        <dbReference type="ARBA" id="ARBA00004196"/>
    </source>
</evidence>